<reference evidence="2" key="1">
    <citation type="journal article" date="2020" name="Cell">
        <title>Large-Scale Comparative Analyses of Tick Genomes Elucidate Their Genetic Diversity and Vector Capacities.</title>
        <authorList>
            <consortium name="Tick Genome and Microbiome Consortium (TIGMIC)"/>
            <person name="Jia N."/>
            <person name="Wang J."/>
            <person name="Shi W."/>
            <person name="Du L."/>
            <person name="Sun Y."/>
            <person name="Zhan W."/>
            <person name="Jiang J.F."/>
            <person name="Wang Q."/>
            <person name="Zhang B."/>
            <person name="Ji P."/>
            <person name="Bell-Sakyi L."/>
            <person name="Cui X.M."/>
            <person name="Yuan T.T."/>
            <person name="Jiang B.G."/>
            <person name="Yang W.F."/>
            <person name="Lam T.T."/>
            <person name="Chang Q.C."/>
            <person name="Ding S.J."/>
            <person name="Wang X.J."/>
            <person name="Zhu J.G."/>
            <person name="Ruan X.D."/>
            <person name="Zhao L."/>
            <person name="Wei J.T."/>
            <person name="Ye R.Z."/>
            <person name="Que T.C."/>
            <person name="Du C.H."/>
            <person name="Zhou Y.H."/>
            <person name="Cheng J.X."/>
            <person name="Dai P.F."/>
            <person name="Guo W.B."/>
            <person name="Han X.H."/>
            <person name="Huang E.J."/>
            <person name="Li L.F."/>
            <person name="Wei W."/>
            <person name="Gao Y.C."/>
            <person name="Liu J.Z."/>
            <person name="Shao H.Z."/>
            <person name="Wang X."/>
            <person name="Wang C.C."/>
            <person name="Yang T.C."/>
            <person name="Huo Q.B."/>
            <person name="Li W."/>
            <person name="Chen H.Y."/>
            <person name="Chen S.E."/>
            <person name="Zhou L.G."/>
            <person name="Ni X.B."/>
            <person name="Tian J.H."/>
            <person name="Sheng Y."/>
            <person name="Liu T."/>
            <person name="Pan Y.S."/>
            <person name="Xia L.Y."/>
            <person name="Li J."/>
            <person name="Zhao F."/>
            <person name="Cao W.C."/>
        </authorList>
    </citation>
    <scope>NUCLEOTIDE SEQUENCE</scope>
    <source>
        <strain evidence="2">Rmic-2018</strain>
    </source>
</reference>
<protein>
    <submittedName>
        <fullName evidence="2">Uncharacterized protein</fullName>
    </submittedName>
</protein>
<feature type="region of interest" description="Disordered" evidence="1">
    <location>
        <begin position="1"/>
        <end position="29"/>
    </location>
</feature>
<gene>
    <name evidence="2" type="ORF">HPB51_022980</name>
</gene>
<feature type="compositionally biased region" description="Basic and acidic residues" evidence="1">
    <location>
        <begin position="1"/>
        <end position="20"/>
    </location>
</feature>
<evidence type="ECO:0000256" key="1">
    <source>
        <dbReference type="SAM" id="MobiDB-lite"/>
    </source>
</evidence>
<evidence type="ECO:0000313" key="3">
    <source>
        <dbReference type="Proteomes" id="UP000821866"/>
    </source>
</evidence>
<feature type="compositionally biased region" description="Polar residues" evidence="1">
    <location>
        <begin position="127"/>
        <end position="136"/>
    </location>
</feature>
<comment type="caution">
    <text evidence="2">The sequence shown here is derived from an EMBL/GenBank/DDBJ whole genome shotgun (WGS) entry which is preliminary data.</text>
</comment>
<reference evidence="2" key="2">
    <citation type="submission" date="2021-09" db="EMBL/GenBank/DDBJ databases">
        <authorList>
            <person name="Jia N."/>
            <person name="Wang J."/>
            <person name="Shi W."/>
            <person name="Du L."/>
            <person name="Sun Y."/>
            <person name="Zhan W."/>
            <person name="Jiang J."/>
            <person name="Wang Q."/>
            <person name="Zhang B."/>
            <person name="Ji P."/>
            <person name="Sakyi L.B."/>
            <person name="Cui X."/>
            <person name="Yuan T."/>
            <person name="Jiang B."/>
            <person name="Yang W."/>
            <person name="Lam T.T.-Y."/>
            <person name="Chang Q."/>
            <person name="Ding S."/>
            <person name="Wang X."/>
            <person name="Zhu J."/>
            <person name="Ruan X."/>
            <person name="Zhao L."/>
            <person name="Wei J."/>
            <person name="Que T."/>
            <person name="Du C."/>
            <person name="Cheng J."/>
            <person name="Dai P."/>
            <person name="Han X."/>
            <person name="Huang E."/>
            <person name="Gao Y."/>
            <person name="Liu J."/>
            <person name="Shao H."/>
            <person name="Ye R."/>
            <person name="Li L."/>
            <person name="Wei W."/>
            <person name="Wang X."/>
            <person name="Wang C."/>
            <person name="Huo Q."/>
            <person name="Li W."/>
            <person name="Guo W."/>
            <person name="Chen H."/>
            <person name="Chen S."/>
            <person name="Zhou L."/>
            <person name="Zhou L."/>
            <person name="Ni X."/>
            <person name="Tian J."/>
            <person name="Zhou Y."/>
            <person name="Sheng Y."/>
            <person name="Liu T."/>
            <person name="Pan Y."/>
            <person name="Xia L."/>
            <person name="Li J."/>
            <person name="Zhao F."/>
            <person name="Cao W."/>
        </authorList>
    </citation>
    <scope>NUCLEOTIDE SEQUENCE</scope>
    <source>
        <strain evidence="2">Rmic-2018</strain>
        <tissue evidence="2">Larvae</tissue>
    </source>
</reference>
<sequence length="297" mass="33706">MFDRLTGRQSCFDDHMDSKTPKTKCRLPFQATSPYNHGALHRRYHGSAKKTRGSVMASLDAASRRHRDSKEHRNCNSPLPCQRISITVFGSSAPAMNTDRKMAVARSHGHYYPTNMQRPCDEDAFNSEPSQAFPRQSSEKTTNKKTSGLKDVVSAAQTKTGSKKRRSDVASSNDVCVKNGTFRHKTPHLTELQKRHLHRRVREGRAASRKRLLHRIVDLSTGRQCHIHGRMDTTSTATMSSLPFTPTSLYNLVICRLWKITRASWKNTGCTAAAPERFMKPSWRRRSMRRRDVIAAA</sequence>
<name>A0A9J6DCQ0_RHIMP</name>
<dbReference type="AlphaFoldDB" id="A0A9J6DCQ0"/>
<proteinExistence type="predicted"/>
<keyword evidence="3" id="KW-1185">Reference proteome</keyword>
<dbReference type="EMBL" id="JABSTU010000010">
    <property type="protein sequence ID" value="KAH8019879.1"/>
    <property type="molecule type" value="Genomic_DNA"/>
</dbReference>
<feature type="region of interest" description="Disordered" evidence="1">
    <location>
        <begin position="119"/>
        <end position="172"/>
    </location>
</feature>
<evidence type="ECO:0000313" key="2">
    <source>
        <dbReference type="EMBL" id="KAH8019879.1"/>
    </source>
</evidence>
<accession>A0A9J6DCQ0</accession>
<organism evidence="2 3">
    <name type="scientific">Rhipicephalus microplus</name>
    <name type="common">Cattle tick</name>
    <name type="synonym">Boophilus microplus</name>
    <dbReference type="NCBI Taxonomy" id="6941"/>
    <lineage>
        <taxon>Eukaryota</taxon>
        <taxon>Metazoa</taxon>
        <taxon>Ecdysozoa</taxon>
        <taxon>Arthropoda</taxon>
        <taxon>Chelicerata</taxon>
        <taxon>Arachnida</taxon>
        <taxon>Acari</taxon>
        <taxon>Parasitiformes</taxon>
        <taxon>Ixodida</taxon>
        <taxon>Ixodoidea</taxon>
        <taxon>Ixodidae</taxon>
        <taxon>Rhipicephalinae</taxon>
        <taxon>Rhipicephalus</taxon>
        <taxon>Boophilus</taxon>
    </lineage>
</organism>
<dbReference type="Proteomes" id="UP000821866">
    <property type="component" value="Chromosome 8"/>
</dbReference>